<dbReference type="Gene3D" id="3.10.450.350">
    <property type="match status" value="1"/>
</dbReference>
<dbReference type="AlphaFoldDB" id="A0A968KVP0"/>
<dbReference type="SUPFAM" id="SSF51261">
    <property type="entry name" value="Duplicated hybrid motif"/>
    <property type="match status" value="1"/>
</dbReference>
<dbReference type="PANTHER" id="PTHR21666">
    <property type="entry name" value="PEPTIDASE-RELATED"/>
    <property type="match status" value="1"/>
</dbReference>
<dbReference type="InterPro" id="IPR016047">
    <property type="entry name" value="M23ase_b-sheet_dom"/>
</dbReference>
<dbReference type="GO" id="GO:0004222">
    <property type="term" value="F:metalloendopeptidase activity"/>
    <property type="evidence" value="ECO:0007669"/>
    <property type="project" value="TreeGrafter"/>
</dbReference>
<proteinExistence type="predicted"/>
<organism evidence="2 3">
    <name type="scientific">Entomospira culicis</name>
    <dbReference type="NCBI Taxonomy" id="2719989"/>
    <lineage>
        <taxon>Bacteria</taxon>
        <taxon>Pseudomonadati</taxon>
        <taxon>Spirochaetota</taxon>
        <taxon>Spirochaetia</taxon>
        <taxon>Spirochaetales</taxon>
        <taxon>Spirochaetaceae</taxon>
        <taxon>Entomospira</taxon>
    </lineage>
</organism>
<dbReference type="PANTHER" id="PTHR21666:SF286">
    <property type="entry name" value="LIPOPROTEIN NLPD"/>
    <property type="match status" value="1"/>
</dbReference>
<dbReference type="EMBL" id="JAATLM010000001">
    <property type="protein sequence ID" value="NIZ69338.1"/>
    <property type="molecule type" value="Genomic_DNA"/>
</dbReference>
<dbReference type="CDD" id="cd12797">
    <property type="entry name" value="M23_peptidase"/>
    <property type="match status" value="1"/>
</dbReference>
<dbReference type="Gene3D" id="2.70.70.10">
    <property type="entry name" value="Glucose Permease (Domain IIA)"/>
    <property type="match status" value="1"/>
</dbReference>
<keyword evidence="3" id="KW-1185">Reference proteome</keyword>
<accession>A0A968KVP0</accession>
<evidence type="ECO:0000259" key="1">
    <source>
        <dbReference type="Pfam" id="PF01551"/>
    </source>
</evidence>
<reference evidence="2" key="1">
    <citation type="submission" date="2020-03" db="EMBL/GenBank/DDBJ databases">
        <title>Spirochaetal bacteria isolated from arthropods constitute a novel genus Entomospira genus novum within the order Spirochaetales.</title>
        <authorList>
            <person name="Grana-Miraglia L."/>
            <person name="Sikutova S."/>
            <person name="Fingerle V."/>
            <person name="Sing A."/>
            <person name="Castillo-Ramirez S."/>
            <person name="Margos G."/>
            <person name="Rudolf I."/>
        </authorList>
    </citation>
    <scope>NUCLEOTIDE SEQUENCE</scope>
    <source>
        <strain evidence="2">BR149</strain>
    </source>
</reference>
<comment type="caution">
    <text evidence="2">The sequence shown here is derived from an EMBL/GenBank/DDBJ whole genome shotgun (WGS) entry which is preliminary data.</text>
</comment>
<feature type="domain" description="M23ase beta-sheet core" evidence="1">
    <location>
        <begin position="284"/>
        <end position="381"/>
    </location>
</feature>
<name>A0A968KVP0_9SPIO</name>
<dbReference type="InterPro" id="IPR050570">
    <property type="entry name" value="Cell_wall_metabolism_enzyme"/>
</dbReference>
<dbReference type="Proteomes" id="UP000778951">
    <property type="component" value="Unassembled WGS sequence"/>
</dbReference>
<dbReference type="Pfam" id="PF01551">
    <property type="entry name" value="Peptidase_M23"/>
    <property type="match status" value="1"/>
</dbReference>
<dbReference type="RefSeq" id="WP_167695432.1">
    <property type="nucleotide sequence ID" value="NZ_CP118181.1"/>
</dbReference>
<evidence type="ECO:0000313" key="3">
    <source>
        <dbReference type="Proteomes" id="UP000778951"/>
    </source>
</evidence>
<sequence length="414" mass="45995">MLSQRIFALSLWGSIAGLSTLLFLLYPLFTREVSAQIIISNPIQHTFEEDAIHSTQIALRNGEVLANAILRQLPNAQGVYQAVATVGTGFDLRRIPVGQEVLITYAMEEDTPIIQSLLLKENRTLQTTQALRNTEQGFSLKQFSEYILMEQQLVSGTVTSSLYVDGIAAGAPANKLMEMFDLFAFNVDFQRDIREKDQFDLIYEQYFDSHGNAVRSGNIIAAKLVTQQGVNESFRFEYEPGEVGYFNRDGSSLKKALLLMPVQGGRLTSGYSARRNPVYGYSEFHPALDFAAPKGTPIMSAGDGVVIHRGWDPKGYGNYVKVQHNNGLMTLYAHMSSFAASAPVGARVKQGQTIGYVGSTGMSTGPHVHYEVWVNGVRRNPRTIVNTMSSGIELKGEQLERFKEHIRTVEPYFS</sequence>
<protein>
    <submittedName>
        <fullName evidence="2">M23 family metallopeptidase</fullName>
    </submittedName>
</protein>
<dbReference type="InterPro" id="IPR011055">
    <property type="entry name" value="Dup_hybrid_motif"/>
</dbReference>
<gene>
    <name evidence="2" type="ORF">HCT48_03805</name>
</gene>
<evidence type="ECO:0000313" key="2">
    <source>
        <dbReference type="EMBL" id="NIZ69338.1"/>
    </source>
</evidence>